<dbReference type="EMBL" id="QZKU01000030">
    <property type="protein sequence ID" value="RJP24818.1"/>
    <property type="molecule type" value="Genomic_DNA"/>
</dbReference>
<reference evidence="2 3" key="1">
    <citation type="journal article" date="2017" name="ISME J.">
        <title>Energy and carbon metabolisms in a deep terrestrial subsurface fluid microbial community.</title>
        <authorList>
            <person name="Momper L."/>
            <person name="Jungbluth S.P."/>
            <person name="Lee M.D."/>
            <person name="Amend J.P."/>
        </authorList>
    </citation>
    <scope>NUCLEOTIDE SEQUENCE [LARGE SCALE GENOMIC DNA]</scope>
    <source>
        <strain evidence="2">SURF_5</strain>
    </source>
</reference>
<evidence type="ECO:0000313" key="2">
    <source>
        <dbReference type="EMBL" id="RJP24818.1"/>
    </source>
</evidence>
<dbReference type="Pfam" id="PF00903">
    <property type="entry name" value="Glyoxalase"/>
    <property type="match status" value="1"/>
</dbReference>
<comment type="caution">
    <text evidence="2">The sequence shown here is derived from an EMBL/GenBank/DDBJ whole genome shotgun (WGS) entry which is preliminary data.</text>
</comment>
<protein>
    <submittedName>
        <fullName evidence="2">VOC family protein</fullName>
    </submittedName>
</protein>
<dbReference type="Gene3D" id="3.10.180.10">
    <property type="entry name" value="2,3-Dihydroxybiphenyl 1,2-Dioxygenase, domain 1"/>
    <property type="match status" value="1"/>
</dbReference>
<gene>
    <name evidence="2" type="ORF">C4520_03365</name>
</gene>
<dbReference type="AlphaFoldDB" id="A0A3A4NWD9"/>
<evidence type="ECO:0000259" key="1">
    <source>
        <dbReference type="PROSITE" id="PS51819"/>
    </source>
</evidence>
<dbReference type="InterPro" id="IPR004360">
    <property type="entry name" value="Glyas_Fos-R_dOase_dom"/>
</dbReference>
<proteinExistence type="predicted"/>
<dbReference type="Proteomes" id="UP000265882">
    <property type="component" value="Unassembled WGS sequence"/>
</dbReference>
<dbReference type="PROSITE" id="PS51819">
    <property type="entry name" value="VOC"/>
    <property type="match status" value="1"/>
</dbReference>
<sequence length="100" mass="10823">MVKFAHLLQMESGAGSIEREEHMKMVFDHVHLNSADVAAAADFYAQKFGGEKTGEFEVAGTKITAIDFGGTRLLINDRAPVSPPAGSSMDHIGFRVDDLD</sequence>
<dbReference type="InterPro" id="IPR029068">
    <property type="entry name" value="Glyas_Bleomycin-R_OHBP_Dase"/>
</dbReference>
<name>A0A3A4NWD9_ABYX5</name>
<organism evidence="2 3">
    <name type="scientific">Abyssobacteria bacterium (strain SURF_5)</name>
    <dbReference type="NCBI Taxonomy" id="2093360"/>
    <lineage>
        <taxon>Bacteria</taxon>
        <taxon>Pseudomonadati</taxon>
        <taxon>Candidatus Hydrogenedentota</taxon>
        <taxon>Candidatus Abyssobacteria</taxon>
    </lineage>
</organism>
<evidence type="ECO:0000313" key="3">
    <source>
        <dbReference type="Proteomes" id="UP000265882"/>
    </source>
</evidence>
<dbReference type="InterPro" id="IPR037523">
    <property type="entry name" value="VOC_core"/>
</dbReference>
<dbReference type="SUPFAM" id="SSF54593">
    <property type="entry name" value="Glyoxalase/Bleomycin resistance protein/Dihydroxybiphenyl dioxygenase"/>
    <property type="match status" value="1"/>
</dbReference>
<accession>A0A3A4NWD9</accession>
<feature type="domain" description="VOC" evidence="1">
    <location>
        <begin position="26"/>
        <end position="100"/>
    </location>
</feature>
<dbReference type="CDD" id="cd06587">
    <property type="entry name" value="VOC"/>
    <property type="match status" value="1"/>
</dbReference>